<evidence type="ECO:0000313" key="4">
    <source>
        <dbReference type="Proteomes" id="UP001207408"/>
    </source>
</evidence>
<comment type="similarity">
    <text evidence="1">Belongs to the metallo-dependent hydrolases superfamily.</text>
</comment>
<dbReference type="RefSeq" id="WP_301199220.1">
    <property type="nucleotide sequence ID" value="NZ_JAPDPI010000016.1"/>
</dbReference>
<proteinExistence type="inferred from homology"/>
<dbReference type="Proteomes" id="UP001207408">
    <property type="component" value="Unassembled WGS sequence"/>
</dbReference>
<dbReference type="PANTHER" id="PTHR43569">
    <property type="entry name" value="AMIDOHYDROLASE"/>
    <property type="match status" value="1"/>
</dbReference>
<dbReference type="SUPFAM" id="SSF51556">
    <property type="entry name" value="Metallo-dependent hydrolases"/>
    <property type="match status" value="1"/>
</dbReference>
<evidence type="ECO:0000259" key="2">
    <source>
        <dbReference type="Pfam" id="PF04909"/>
    </source>
</evidence>
<dbReference type="Pfam" id="PF04909">
    <property type="entry name" value="Amidohydro_2"/>
    <property type="match status" value="1"/>
</dbReference>
<reference evidence="3" key="1">
    <citation type="submission" date="2022-10" db="EMBL/GenBank/DDBJ databases">
        <authorList>
            <person name="Yu W.X."/>
        </authorList>
    </citation>
    <scope>NUCLEOTIDE SEQUENCE</scope>
    <source>
        <strain evidence="3">D04</strain>
    </source>
</reference>
<dbReference type="InterPro" id="IPR006680">
    <property type="entry name" value="Amidohydro-rel"/>
</dbReference>
<gene>
    <name evidence="3" type="ORF">OM074_09460</name>
</gene>
<sequence length="277" mass="32480">MVIDSHHHFWKYNTAEFGWIDDRMSRIRRDFLPGDLLSEIKEAGVEGVVTVQARQSLLETDWLLEVAKAHDFIRGVVGWLPIQNGDFYKWLERYCCYQKLVGLRHVVQDEPDERFILGRNFNEGIKKITEAGLVYDILVFDKHLPCVIEFVKSHPNQLFVLDHIAKPKIREGYLSPWKENMKQLAALDNVYCKISGMVTEADFENWREEDLQPYFDVVLELFSPDRLLFGSDWPVCLVGIKYGRWVELVKKQVKRLSEDEQDAILKQNAIRVYGLYV</sequence>
<organism evidence="3 4">
    <name type="scientific">Plebeiibacterium marinum</name>
    <dbReference type="NCBI Taxonomy" id="2992111"/>
    <lineage>
        <taxon>Bacteria</taxon>
        <taxon>Pseudomonadati</taxon>
        <taxon>Bacteroidota</taxon>
        <taxon>Bacteroidia</taxon>
        <taxon>Marinilabiliales</taxon>
        <taxon>Marinilabiliaceae</taxon>
        <taxon>Plebeiibacterium</taxon>
    </lineage>
</organism>
<dbReference type="AlphaFoldDB" id="A0AAE3MDG6"/>
<feature type="domain" description="Amidohydrolase-related" evidence="2">
    <location>
        <begin position="3"/>
        <end position="275"/>
    </location>
</feature>
<dbReference type="EMBL" id="JAPDPI010000016">
    <property type="protein sequence ID" value="MCW3805856.1"/>
    <property type="molecule type" value="Genomic_DNA"/>
</dbReference>
<comment type="caution">
    <text evidence="3">The sequence shown here is derived from an EMBL/GenBank/DDBJ whole genome shotgun (WGS) entry which is preliminary data.</text>
</comment>
<keyword evidence="4" id="KW-1185">Reference proteome</keyword>
<dbReference type="PANTHER" id="PTHR43569:SF2">
    <property type="entry name" value="AMIDOHYDROLASE-RELATED DOMAIN-CONTAINING PROTEIN"/>
    <property type="match status" value="1"/>
</dbReference>
<evidence type="ECO:0000313" key="3">
    <source>
        <dbReference type="EMBL" id="MCW3805856.1"/>
    </source>
</evidence>
<evidence type="ECO:0000256" key="1">
    <source>
        <dbReference type="ARBA" id="ARBA00038310"/>
    </source>
</evidence>
<dbReference type="InterPro" id="IPR032466">
    <property type="entry name" value="Metal_Hydrolase"/>
</dbReference>
<dbReference type="InterPro" id="IPR052350">
    <property type="entry name" value="Metallo-dep_Lactonases"/>
</dbReference>
<protein>
    <submittedName>
        <fullName evidence="3">Amidohydrolase family protein</fullName>
    </submittedName>
</protein>
<dbReference type="GO" id="GO:0016787">
    <property type="term" value="F:hydrolase activity"/>
    <property type="evidence" value="ECO:0007669"/>
    <property type="project" value="InterPro"/>
</dbReference>
<accession>A0AAE3MDG6</accession>
<name>A0AAE3MDG6_9BACT</name>
<dbReference type="Gene3D" id="3.20.20.140">
    <property type="entry name" value="Metal-dependent hydrolases"/>
    <property type="match status" value="1"/>
</dbReference>